<feature type="region of interest" description="Disordered" evidence="2">
    <location>
        <begin position="778"/>
        <end position="811"/>
    </location>
</feature>
<dbReference type="EMBL" id="QKXF01000223">
    <property type="protein sequence ID" value="RQM13987.1"/>
    <property type="molecule type" value="Genomic_DNA"/>
</dbReference>
<dbReference type="Pfam" id="PF00496">
    <property type="entry name" value="SBP_bac_5"/>
    <property type="match status" value="1"/>
</dbReference>
<dbReference type="InterPro" id="IPR039424">
    <property type="entry name" value="SBP_5"/>
</dbReference>
<dbReference type="GO" id="GO:0015833">
    <property type="term" value="P:peptide transport"/>
    <property type="evidence" value="ECO:0007669"/>
    <property type="project" value="TreeGrafter"/>
</dbReference>
<evidence type="ECO:0000313" key="6">
    <source>
        <dbReference type="Proteomes" id="UP000286097"/>
    </source>
</evidence>
<evidence type="ECO:0000256" key="1">
    <source>
        <dbReference type="ARBA" id="ARBA00022729"/>
    </source>
</evidence>
<dbReference type="Proteomes" id="UP000286097">
    <property type="component" value="Unassembled WGS sequence"/>
</dbReference>
<protein>
    <recommendedName>
        <fullName evidence="4">Solute-binding protein family 5 domain-containing protein</fullName>
    </recommendedName>
</protein>
<sequence length="927" mass="100219">MRFAHLFKTFRLIWLAPLLVSSSWAALITTPYIALHSQPKYAQAKSLPYANPQAPKGGTLILAADGSFDNLNSMNGKGNVTEGGNYIFDSLLSKSLDEPGVYYPLLAEKVSFDPKKTAFIIFHLNPKARFSNGQPVTAQDVKYSFELFQTQSNFGLQMYLADLNRLEVLSPLQVKMHFKSGHNPEMAMIVAQMPIYSKQEWQKRNFKELTLKPMLGSGPYVIEHIDAGRSISYKRNPRYWGKDLMVNRGPTVTKQTVGGEDLSSKRTIAQVENVSTKLLTQRTRKSERVTTTVDVSAAMASTCKKVEANMVSAGSMSMLPKNELQVVVKELKPKVQQSARGADASKQMDSLVNETLMLQQVPQADAAITAEAKDEVTITLCTNVTKTKQTSANADSCPSPAVFDDKSATSRPSTRDSAISSAAACLSTVHGKPVLQEPMPNGVTSPPTDIAKASPALVASAVSPQLTSARLVTTPIARSKVTSGRHKRRRSIGQAPASSITDPLQPPTKRSAGSSKDATLQSKANGPTEAQSSADGVCAPFDQLPNSPRHHAVPEPANNPVTIQEIHESAIMVVGGQATPTVEAAAPLSQSEVENPEKTEPVNVRRCATQPTQLLASMTPNEPAPDHGTSSVQSQARQSNDFLPSATRLESADKVDDAASATAQSQGEGVGPQSIAASFESAVTKEVGIVMDSRTYVQKMMSTDTRTSSHDDSGFTQSVQSMTSLPPRPQNAWGASFGLVPPPPGASPVSRTLSTTPLSSWFLSKGCANFVKQVQFSDDDDAGDSSSSEEDVTLTRQSSTLHGADKAPIKRRASAAKKNAFLESLTTQSYWRTWYGTIDLHNLIDPPLAYVSDKLRTHEITPLSLPGPRSESDSNTSVKKSDLERLEADIRQEKQRGSAFSEQLLMMLQGKTVSGKSLEEEYRPLLR</sequence>
<feature type="region of interest" description="Disordered" evidence="2">
    <location>
        <begin position="477"/>
        <end position="555"/>
    </location>
</feature>
<dbReference type="InterPro" id="IPR000914">
    <property type="entry name" value="SBP_5_dom"/>
</dbReference>
<accession>A0A425CAH7</accession>
<name>A0A425CAH7_9STRA</name>
<comment type="caution">
    <text evidence="5">The sequence shown here is derived from an EMBL/GenBank/DDBJ whole genome shotgun (WGS) entry which is preliminary data.</text>
</comment>
<feature type="compositionally biased region" description="Acidic residues" evidence="2">
    <location>
        <begin position="778"/>
        <end position="792"/>
    </location>
</feature>
<dbReference type="VEuPathDB" id="FungiDB:DD237_005058"/>
<feature type="compositionally biased region" description="Polar residues" evidence="2">
    <location>
        <begin position="628"/>
        <end position="638"/>
    </location>
</feature>
<gene>
    <name evidence="5" type="ORF">DD237_005058</name>
</gene>
<evidence type="ECO:0000256" key="3">
    <source>
        <dbReference type="SAM" id="SignalP"/>
    </source>
</evidence>
<evidence type="ECO:0000256" key="2">
    <source>
        <dbReference type="SAM" id="MobiDB-lite"/>
    </source>
</evidence>
<feature type="region of interest" description="Disordered" evidence="2">
    <location>
        <begin position="861"/>
        <end position="884"/>
    </location>
</feature>
<feature type="region of interest" description="Disordered" evidence="2">
    <location>
        <begin position="702"/>
        <end position="725"/>
    </location>
</feature>
<dbReference type="SUPFAM" id="SSF53850">
    <property type="entry name" value="Periplasmic binding protein-like II"/>
    <property type="match status" value="1"/>
</dbReference>
<reference evidence="5 6" key="1">
    <citation type="submission" date="2018-06" db="EMBL/GenBank/DDBJ databases">
        <title>Comparative genomics of downy mildews reveals potential adaptations to biotrophy.</title>
        <authorList>
            <person name="Fletcher K."/>
            <person name="Klosterman S.J."/>
            <person name="Derevnina L."/>
            <person name="Martin F."/>
            <person name="Koike S."/>
            <person name="Reyes Chin-Wo S."/>
            <person name="Mou B."/>
            <person name="Michelmore R."/>
        </authorList>
    </citation>
    <scope>NUCLEOTIDE SEQUENCE [LARGE SCALE GENOMIC DNA]</scope>
    <source>
        <strain evidence="5 6">R13</strain>
    </source>
</reference>
<feature type="region of interest" description="Disordered" evidence="2">
    <location>
        <begin position="585"/>
        <end position="604"/>
    </location>
</feature>
<organism evidence="5 6">
    <name type="scientific">Peronospora effusa</name>
    <dbReference type="NCBI Taxonomy" id="542832"/>
    <lineage>
        <taxon>Eukaryota</taxon>
        <taxon>Sar</taxon>
        <taxon>Stramenopiles</taxon>
        <taxon>Oomycota</taxon>
        <taxon>Peronosporomycetes</taxon>
        <taxon>Peronosporales</taxon>
        <taxon>Peronosporaceae</taxon>
        <taxon>Peronospora</taxon>
    </lineage>
</organism>
<feature type="region of interest" description="Disordered" evidence="2">
    <location>
        <begin position="389"/>
        <end position="416"/>
    </location>
</feature>
<evidence type="ECO:0000313" key="5">
    <source>
        <dbReference type="EMBL" id="RQM13987.1"/>
    </source>
</evidence>
<feature type="region of interest" description="Disordered" evidence="2">
    <location>
        <begin position="616"/>
        <end position="638"/>
    </location>
</feature>
<feature type="compositionally biased region" description="Polar residues" evidence="2">
    <location>
        <begin position="714"/>
        <end position="724"/>
    </location>
</feature>
<proteinExistence type="predicted"/>
<dbReference type="PANTHER" id="PTHR30290:SF64">
    <property type="entry name" value="ABC TRANSPORTER PERIPLASMIC BINDING PROTEIN"/>
    <property type="match status" value="1"/>
</dbReference>
<feature type="compositionally biased region" description="Polar residues" evidence="2">
    <location>
        <begin position="511"/>
        <end position="534"/>
    </location>
</feature>
<feature type="domain" description="Solute-binding protein family 5" evidence="4">
    <location>
        <begin position="102"/>
        <end position="243"/>
    </location>
</feature>
<dbReference type="AlphaFoldDB" id="A0A425CAH7"/>
<feature type="region of interest" description="Disordered" evidence="2">
    <location>
        <begin position="652"/>
        <end position="673"/>
    </location>
</feature>
<dbReference type="Gene3D" id="3.40.190.10">
    <property type="entry name" value="Periplasmic binding protein-like II"/>
    <property type="match status" value="1"/>
</dbReference>
<evidence type="ECO:0000259" key="4">
    <source>
        <dbReference type="Pfam" id="PF00496"/>
    </source>
</evidence>
<dbReference type="PANTHER" id="PTHR30290">
    <property type="entry name" value="PERIPLASMIC BINDING COMPONENT OF ABC TRANSPORTER"/>
    <property type="match status" value="1"/>
</dbReference>
<feature type="signal peptide" evidence="3">
    <location>
        <begin position="1"/>
        <end position="25"/>
    </location>
</feature>
<dbReference type="GO" id="GO:1904680">
    <property type="term" value="F:peptide transmembrane transporter activity"/>
    <property type="evidence" value="ECO:0007669"/>
    <property type="project" value="TreeGrafter"/>
</dbReference>
<feature type="chain" id="PRO_5019416698" description="Solute-binding protein family 5 domain-containing protein" evidence="3">
    <location>
        <begin position="26"/>
        <end position="927"/>
    </location>
</feature>
<keyword evidence="1 3" id="KW-0732">Signal</keyword>
<dbReference type="GO" id="GO:0042884">
    <property type="term" value="P:microcin transport"/>
    <property type="evidence" value="ECO:0007669"/>
    <property type="project" value="TreeGrafter"/>
</dbReference>